<evidence type="ECO:0000313" key="1">
    <source>
        <dbReference type="EMBL" id="EPR78298.1"/>
    </source>
</evidence>
<comment type="caution">
    <text evidence="1">The sequence shown here is derived from an EMBL/GenBank/DDBJ whole genome shotgun (WGS) entry which is preliminary data.</text>
</comment>
<name>S7XQT2_SPRLO</name>
<sequence>MDFTYKYFGNKQSMLAILTFCLMVFSMNEKLVLLEIGCSDNPSRDCGCSGMSSIIVTPQNITKLMQLLNEVNLNKAVVGGWNNQVMNMVLTSNGSLTPYNKEFNPADFVFCKTNIEKVCCEKEQRREEQNVCKKIDNFVEVGKIKNDMSEIDVDFYESIDDIENGSSSSEYQKENYSPVKKYQMNKCKDTQNIGGISKKCGFEWKSNCGNSSCEGNINAQSNCLNTICGILGPMVGLQSYCGSGCESDCISSTGCNSKSGCGFNYGTNKNINCYDNKKCGAGIQASFNNPCGNGKFSTKCGLQSNCNSCIDSSCLPKIIISLSQTFKKLCASNNCNVCCNSGNNSICDPVKSRIITSVSEICPCLKKIFPCLFGSRKPQTRPSSAKKLCGICIPGREPMIDKNCPYQCVKNGNGIKNHVNSGYVDKMAKLYGRSNM</sequence>
<dbReference type="VEuPathDB" id="MicrosporidiaDB:SLOPH_478"/>
<dbReference type="STRING" id="1358809.S7XQT2"/>
<organism evidence="1 2">
    <name type="scientific">Spraguea lophii (strain 42_110)</name>
    <name type="common">Microsporidian parasite</name>
    <dbReference type="NCBI Taxonomy" id="1358809"/>
    <lineage>
        <taxon>Eukaryota</taxon>
        <taxon>Fungi</taxon>
        <taxon>Fungi incertae sedis</taxon>
        <taxon>Microsporidia</taxon>
        <taxon>Spragueidae</taxon>
        <taxon>Spraguea</taxon>
    </lineage>
</organism>
<keyword evidence="2" id="KW-1185">Reference proteome</keyword>
<protein>
    <submittedName>
        <fullName evidence="1">Uncharacterized protein</fullName>
    </submittedName>
</protein>
<accession>S7XQT2</accession>
<dbReference type="Proteomes" id="UP000014978">
    <property type="component" value="Unassembled WGS sequence"/>
</dbReference>
<dbReference type="InParanoid" id="S7XQT2"/>
<evidence type="ECO:0000313" key="2">
    <source>
        <dbReference type="Proteomes" id="UP000014978"/>
    </source>
</evidence>
<reference evidence="2" key="1">
    <citation type="journal article" date="2013" name="PLoS Genet.">
        <title>The genome of Spraguea lophii and the basis of host-microsporidian interactions.</title>
        <authorList>
            <person name="Campbell S.E."/>
            <person name="Williams T.A."/>
            <person name="Yousuf A."/>
            <person name="Soanes D.M."/>
            <person name="Paszkiewicz K.H."/>
            <person name="Williams B.A.P."/>
        </authorList>
    </citation>
    <scope>NUCLEOTIDE SEQUENCE [LARGE SCALE GENOMIC DNA]</scope>
    <source>
        <strain evidence="2">42_110</strain>
    </source>
</reference>
<dbReference type="HOGENOM" id="CLU_628776_0_0_1"/>
<dbReference type="AlphaFoldDB" id="S7XQT2"/>
<proteinExistence type="predicted"/>
<dbReference type="EMBL" id="ATCN01000892">
    <property type="protein sequence ID" value="EPR78298.1"/>
    <property type="molecule type" value="Genomic_DNA"/>
</dbReference>
<gene>
    <name evidence="1" type="ORF">SLOPH_478</name>
</gene>